<dbReference type="RefSeq" id="WP_255135166.1">
    <property type="nucleotide sequence ID" value="NZ_JANDBC010000002.1"/>
</dbReference>
<dbReference type="GO" id="GO:0016811">
    <property type="term" value="F:hydrolase activity, acting on carbon-nitrogen (but not peptide) bonds, in linear amides"/>
    <property type="evidence" value="ECO:0007669"/>
    <property type="project" value="TreeGrafter"/>
</dbReference>
<dbReference type="Proteomes" id="UP001139125">
    <property type="component" value="Unassembled WGS sequence"/>
</dbReference>
<dbReference type="SUPFAM" id="SSF102588">
    <property type="entry name" value="LmbE-like"/>
    <property type="match status" value="1"/>
</dbReference>
<dbReference type="EMBL" id="JANDBC010000002">
    <property type="protein sequence ID" value="MCP9292285.1"/>
    <property type="molecule type" value="Genomic_DNA"/>
</dbReference>
<dbReference type="Gene3D" id="3.40.50.10320">
    <property type="entry name" value="LmbE-like"/>
    <property type="match status" value="1"/>
</dbReference>
<protein>
    <submittedName>
        <fullName evidence="1">PIG-L family deacetylase</fullName>
    </submittedName>
</protein>
<evidence type="ECO:0000313" key="1">
    <source>
        <dbReference type="EMBL" id="MCP9292285.1"/>
    </source>
</evidence>
<sequence>MDKNKVLVIAAHPDDEILGCGGVVALHTEKGDHVTSVIVCEGDSLRYNDKTQEHQGQIYKAAEVLGVQDVRSLKFPDQKLETIVLTDLIDPILGIIREVEPNIVYCQYGGDVNQDHKILFEAILVATRPTEEFIEVVYAFDTASSTEWGYPRNFVPDTWIDISSTLDIKIKAMGEYKTELREYPHPRSLEALRNKAYAWGNQCLMESAETFMTIRRTLRNGKVD</sequence>
<proteinExistence type="predicted"/>
<name>A0A9X2REX9_9BACT</name>
<evidence type="ECO:0000313" key="2">
    <source>
        <dbReference type="Proteomes" id="UP001139125"/>
    </source>
</evidence>
<dbReference type="PANTHER" id="PTHR12993:SF30">
    <property type="entry name" value="N-ACETYL-ALPHA-D-GLUCOSAMINYL L-MALATE DEACETYLASE 1"/>
    <property type="match status" value="1"/>
</dbReference>
<keyword evidence="2" id="KW-1185">Reference proteome</keyword>
<comment type="caution">
    <text evidence="1">The sequence shown here is derived from an EMBL/GenBank/DDBJ whole genome shotgun (WGS) entry which is preliminary data.</text>
</comment>
<dbReference type="Pfam" id="PF02585">
    <property type="entry name" value="PIG-L"/>
    <property type="match status" value="1"/>
</dbReference>
<reference evidence="1" key="1">
    <citation type="submission" date="2022-06" db="EMBL/GenBank/DDBJ databases">
        <title>Gracilimonas sp. CAU 1638 isolated from sea sediment.</title>
        <authorList>
            <person name="Kim W."/>
        </authorList>
    </citation>
    <scope>NUCLEOTIDE SEQUENCE</scope>
    <source>
        <strain evidence="1">CAU 1638</strain>
    </source>
</reference>
<dbReference type="AlphaFoldDB" id="A0A9X2REX9"/>
<dbReference type="InterPro" id="IPR003737">
    <property type="entry name" value="GlcNAc_PI_deacetylase-related"/>
</dbReference>
<dbReference type="PANTHER" id="PTHR12993">
    <property type="entry name" value="N-ACETYLGLUCOSAMINYL-PHOSPHATIDYLINOSITOL DE-N-ACETYLASE-RELATED"/>
    <property type="match status" value="1"/>
</dbReference>
<organism evidence="1 2">
    <name type="scientific">Gracilimonas sediminicola</name>
    <dbReference type="NCBI Taxonomy" id="2952158"/>
    <lineage>
        <taxon>Bacteria</taxon>
        <taxon>Pseudomonadati</taxon>
        <taxon>Balneolota</taxon>
        <taxon>Balneolia</taxon>
        <taxon>Balneolales</taxon>
        <taxon>Balneolaceae</taxon>
        <taxon>Gracilimonas</taxon>
    </lineage>
</organism>
<dbReference type="InterPro" id="IPR024078">
    <property type="entry name" value="LmbE-like_dom_sf"/>
</dbReference>
<gene>
    <name evidence="1" type="ORF">NM125_11925</name>
</gene>
<accession>A0A9X2REX9</accession>